<reference evidence="1 2" key="1">
    <citation type="journal article" date="2019" name="Nat. Ecol. Evol.">
        <title>Megaphylogeny resolves global patterns of mushroom evolution.</title>
        <authorList>
            <person name="Varga T."/>
            <person name="Krizsan K."/>
            <person name="Foldi C."/>
            <person name="Dima B."/>
            <person name="Sanchez-Garcia M."/>
            <person name="Sanchez-Ramirez S."/>
            <person name="Szollosi G.J."/>
            <person name="Szarkandi J.G."/>
            <person name="Papp V."/>
            <person name="Albert L."/>
            <person name="Andreopoulos W."/>
            <person name="Angelini C."/>
            <person name="Antonin V."/>
            <person name="Barry K.W."/>
            <person name="Bougher N.L."/>
            <person name="Buchanan P."/>
            <person name="Buyck B."/>
            <person name="Bense V."/>
            <person name="Catcheside P."/>
            <person name="Chovatia M."/>
            <person name="Cooper J."/>
            <person name="Damon W."/>
            <person name="Desjardin D."/>
            <person name="Finy P."/>
            <person name="Geml J."/>
            <person name="Haridas S."/>
            <person name="Hughes K."/>
            <person name="Justo A."/>
            <person name="Karasinski D."/>
            <person name="Kautmanova I."/>
            <person name="Kiss B."/>
            <person name="Kocsube S."/>
            <person name="Kotiranta H."/>
            <person name="LaButti K.M."/>
            <person name="Lechner B.E."/>
            <person name="Liimatainen K."/>
            <person name="Lipzen A."/>
            <person name="Lukacs Z."/>
            <person name="Mihaltcheva S."/>
            <person name="Morgado L.N."/>
            <person name="Niskanen T."/>
            <person name="Noordeloos M.E."/>
            <person name="Ohm R.A."/>
            <person name="Ortiz-Santana B."/>
            <person name="Ovrebo C."/>
            <person name="Racz N."/>
            <person name="Riley R."/>
            <person name="Savchenko A."/>
            <person name="Shiryaev A."/>
            <person name="Soop K."/>
            <person name="Spirin V."/>
            <person name="Szebenyi C."/>
            <person name="Tomsovsky M."/>
            <person name="Tulloss R.E."/>
            <person name="Uehling J."/>
            <person name="Grigoriev I.V."/>
            <person name="Vagvolgyi C."/>
            <person name="Papp T."/>
            <person name="Martin F.M."/>
            <person name="Miettinen O."/>
            <person name="Hibbett D.S."/>
            <person name="Nagy L.G."/>
        </authorList>
    </citation>
    <scope>NUCLEOTIDE SEQUENCE [LARGE SCALE GENOMIC DNA]</scope>
    <source>
        <strain evidence="1 2">NL-1719</strain>
    </source>
</reference>
<dbReference type="Proteomes" id="UP000308600">
    <property type="component" value="Unassembled WGS sequence"/>
</dbReference>
<gene>
    <name evidence="1" type="ORF">BDN72DRAFT_782408</name>
</gene>
<keyword evidence="2" id="KW-1185">Reference proteome</keyword>
<organism evidence="1 2">
    <name type="scientific">Pluteus cervinus</name>
    <dbReference type="NCBI Taxonomy" id="181527"/>
    <lineage>
        <taxon>Eukaryota</taxon>
        <taxon>Fungi</taxon>
        <taxon>Dikarya</taxon>
        <taxon>Basidiomycota</taxon>
        <taxon>Agaricomycotina</taxon>
        <taxon>Agaricomycetes</taxon>
        <taxon>Agaricomycetidae</taxon>
        <taxon>Agaricales</taxon>
        <taxon>Pluteineae</taxon>
        <taxon>Pluteaceae</taxon>
        <taxon>Pluteus</taxon>
    </lineage>
</organism>
<name>A0ACD2ZXE6_9AGAR</name>
<dbReference type="EMBL" id="ML209562">
    <property type="protein sequence ID" value="TFK58188.1"/>
    <property type="molecule type" value="Genomic_DNA"/>
</dbReference>
<evidence type="ECO:0000313" key="2">
    <source>
        <dbReference type="Proteomes" id="UP000308600"/>
    </source>
</evidence>
<accession>A0ACD2ZXE6</accession>
<evidence type="ECO:0000313" key="1">
    <source>
        <dbReference type="EMBL" id="TFK58188.1"/>
    </source>
</evidence>
<proteinExistence type="predicted"/>
<feature type="non-terminal residue" evidence="1">
    <location>
        <position position="1"/>
    </location>
</feature>
<protein>
    <submittedName>
        <fullName evidence="1">Uncharacterized protein</fullName>
    </submittedName>
</protein>
<sequence>LLTKLVDAVPERADHVLAFLDFSKAIAKTRLDLVQDWTALVQAWEADNSKQNPFVSTNPDTITLSAVRLQLAKEDSTDIATGNGTQNIVVHKDITPSQLLSLGLEIEDQQRKLVADFKALSAHATPLQRTKTVERRNILMRRIHGWVEVQHLYVPALAAIRQEDGIDENPLAETYNLYMPSSICKRVTVTPKLLEHEWKYRQAQAGTTLDSLRGRLLMRGKMYKSKRQWSRGQGANTRSQGYMKTVQSKIQFDVTKYNDIRSRLESLAAVLKKPGEWTATYRILLPEDVRGIDGVDENTTDGREKQQTTEGRKETEGRRTLSWIWKQAGVGDLQAAISEASKALRIEWCKARARAHRWQEECQLIVEEMRRTKEFFQFEARRWQELAANAIGGGHRAYALRQADIRLRLFVRCTDNWARVDEYLEMGAGGPKNGIICVEHEQDEEDEGSDQSEASESVDDGWGEEA</sequence>